<gene>
    <name evidence="1" type="ORF">VISI1226_04632</name>
</gene>
<dbReference type="eggNOG" id="ENOG5032AFF">
    <property type="taxonomic scope" value="Bacteria"/>
</dbReference>
<dbReference type="AlphaFoldDB" id="E8M157"/>
<sequence>MNKKLPNDPLSLVLCLEAKKCDPEEVRYLNEGEHDPIFHKLYNDFGLGKKHSHISRVSLSRIVCGFYKRDDNEWDFYTDDVIDSGIERTKDAIQGGIRPSLHIYVNRNPKCSFDYVCPDDAHAYNAYKALGINKVPVIIHGEIGELEESAFKIKGFKSGEQIKHYIYGMVCVKPKGLYSIFSSDKFSNEGNMVECVELMEEIVNSVKSEFKGFHHSRLNPKIHYHHVMYSVLVRLGESLRSIKLLLQDGLFLQSAHLLRSIYELVLTFYISWISPHEIARFLLNNKYHVRE</sequence>
<dbReference type="OrthoDB" id="9150859at2"/>
<organism evidence="1 2">
    <name type="scientific">Vibrio sinaloensis DSM 21326</name>
    <dbReference type="NCBI Taxonomy" id="945550"/>
    <lineage>
        <taxon>Bacteria</taxon>
        <taxon>Pseudomonadati</taxon>
        <taxon>Pseudomonadota</taxon>
        <taxon>Gammaproteobacteria</taxon>
        <taxon>Vibrionales</taxon>
        <taxon>Vibrionaceae</taxon>
        <taxon>Vibrio</taxon>
        <taxon>Vibrio oreintalis group</taxon>
    </lineage>
</organism>
<dbReference type="EMBL" id="AEVT01000004">
    <property type="protein sequence ID" value="EGA72250.1"/>
    <property type="molecule type" value="Genomic_DNA"/>
</dbReference>
<dbReference type="Proteomes" id="UP000006228">
    <property type="component" value="Unassembled WGS sequence"/>
</dbReference>
<accession>E8M157</accession>
<evidence type="ECO:0000313" key="2">
    <source>
        <dbReference type="Proteomes" id="UP000006228"/>
    </source>
</evidence>
<protein>
    <submittedName>
        <fullName evidence="1">Uncharacterized protein</fullName>
    </submittedName>
</protein>
<dbReference type="RefSeq" id="WP_008072650.1">
    <property type="nucleotide sequence ID" value="NZ_AEVT01000004.1"/>
</dbReference>
<comment type="caution">
    <text evidence="1">The sequence shown here is derived from an EMBL/GenBank/DDBJ whole genome shotgun (WGS) entry which is preliminary data.</text>
</comment>
<proteinExistence type="predicted"/>
<name>E8M157_PHOS4</name>
<dbReference type="GeneID" id="95567405"/>
<evidence type="ECO:0000313" key="1">
    <source>
        <dbReference type="EMBL" id="EGA72250.1"/>
    </source>
</evidence>
<reference evidence="1 2" key="1">
    <citation type="journal article" date="2012" name="Int. J. Syst. Evol. Microbiol.">
        <title>Vibrio caribbeanicus sp. nov., isolated from the marine sponge Scleritoderma cyanea.</title>
        <authorList>
            <person name="Hoffmann M."/>
            <person name="Monday S.R."/>
            <person name="Allard M.W."/>
            <person name="Strain E.A."/>
            <person name="Whittaker P."/>
            <person name="Naum M."/>
            <person name="McCarthy P.J."/>
            <person name="Lopez J.V."/>
            <person name="Fischer M."/>
            <person name="Brown E.W."/>
        </authorList>
    </citation>
    <scope>NUCLEOTIDE SEQUENCE [LARGE SCALE GENOMIC DNA]</scope>
    <source>
        <strain evidence="2">DSMZ 21326</strain>
    </source>
</reference>